<feature type="region of interest" description="Disordered" evidence="1">
    <location>
        <begin position="59"/>
        <end position="79"/>
    </location>
</feature>
<proteinExistence type="predicted"/>
<accession>A0A9Q3GXA2</accession>
<sequence length="99" mass="11545">MKRLKKCGVEPEHALRSMCIQPCSTEEYIVELEDIVTRTKIGRMWKKLDVKSPNEPFIEKYKPREPFKPSTSNTNEKRKCHECGGIRHLAKNCLKGKNQ</sequence>
<evidence type="ECO:0000313" key="3">
    <source>
        <dbReference type="Proteomes" id="UP000765509"/>
    </source>
</evidence>
<dbReference type="Proteomes" id="UP000765509">
    <property type="component" value="Unassembled WGS sequence"/>
</dbReference>
<evidence type="ECO:0000313" key="2">
    <source>
        <dbReference type="EMBL" id="MBW0483713.1"/>
    </source>
</evidence>
<name>A0A9Q3GXA2_9BASI</name>
<evidence type="ECO:0000256" key="1">
    <source>
        <dbReference type="SAM" id="MobiDB-lite"/>
    </source>
</evidence>
<gene>
    <name evidence="2" type="ORF">O181_023428</name>
</gene>
<dbReference type="AlphaFoldDB" id="A0A9Q3GXA2"/>
<comment type="caution">
    <text evidence="2">The sequence shown here is derived from an EMBL/GenBank/DDBJ whole genome shotgun (WGS) entry which is preliminary data.</text>
</comment>
<organism evidence="2 3">
    <name type="scientific">Austropuccinia psidii MF-1</name>
    <dbReference type="NCBI Taxonomy" id="1389203"/>
    <lineage>
        <taxon>Eukaryota</taxon>
        <taxon>Fungi</taxon>
        <taxon>Dikarya</taxon>
        <taxon>Basidiomycota</taxon>
        <taxon>Pucciniomycotina</taxon>
        <taxon>Pucciniomycetes</taxon>
        <taxon>Pucciniales</taxon>
        <taxon>Sphaerophragmiaceae</taxon>
        <taxon>Austropuccinia</taxon>
    </lineage>
</organism>
<dbReference type="EMBL" id="AVOT02007351">
    <property type="protein sequence ID" value="MBW0483713.1"/>
    <property type="molecule type" value="Genomic_DNA"/>
</dbReference>
<protein>
    <recommendedName>
        <fullName evidence="4">CCHC-type domain-containing protein</fullName>
    </recommendedName>
</protein>
<reference evidence="2" key="1">
    <citation type="submission" date="2021-03" db="EMBL/GenBank/DDBJ databases">
        <title>Draft genome sequence of rust myrtle Austropuccinia psidii MF-1, a brazilian biotype.</title>
        <authorList>
            <person name="Quecine M.C."/>
            <person name="Pachon D.M.R."/>
            <person name="Bonatelli M.L."/>
            <person name="Correr F.H."/>
            <person name="Franceschini L.M."/>
            <person name="Leite T.F."/>
            <person name="Margarido G.R.A."/>
            <person name="Almeida C.A."/>
            <person name="Ferrarezi J.A."/>
            <person name="Labate C.A."/>
        </authorList>
    </citation>
    <scope>NUCLEOTIDE SEQUENCE</scope>
    <source>
        <strain evidence="2">MF-1</strain>
    </source>
</reference>
<keyword evidence="3" id="KW-1185">Reference proteome</keyword>
<evidence type="ECO:0008006" key="4">
    <source>
        <dbReference type="Google" id="ProtNLM"/>
    </source>
</evidence>